<evidence type="ECO:0000313" key="3">
    <source>
        <dbReference type="Proteomes" id="UP001379533"/>
    </source>
</evidence>
<accession>A0ABZ2JZL8</accession>
<protein>
    <recommendedName>
        <fullName evidence="4">Lipoprotein</fullName>
    </recommendedName>
</protein>
<sequence length="189" mass="20711">MLIPFSALTNRMLLGTLALTAGLLMGCAADTRGADTRGTSSSLTAGYDQVDFEQYDVPPDELNALVAHANETNPYYMQVEGTDYVYVQSQPQDPTLDEILQSYAAAYGLDASIEGAAGRQQLDTDLQRFKMTGAVAAAQHAVGVEDFQIGHIKYDRLEAPGSHHWIDWYVLYFPTANRFVVVKLDAVEV</sequence>
<reference evidence="2 3" key="1">
    <citation type="submission" date="2021-12" db="EMBL/GenBank/DDBJ databases">
        <title>Discovery of the Pendulisporaceae a myxobacterial family with distinct sporulation behavior and unique specialized metabolism.</title>
        <authorList>
            <person name="Garcia R."/>
            <person name="Popoff A."/>
            <person name="Bader C.D."/>
            <person name="Loehr J."/>
            <person name="Walesch S."/>
            <person name="Walt C."/>
            <person name="Boldt J."/>
            <person name="Bunk B."/>
            <person name="Haeckl F.J.F.P.J."/>
            <person name="Gunesch A.P."/>
            <person name="Birkelbach J."/>
            <person name="Nuebel U."/>
            <person name="Pietschmann T."/>
            <person name="Bach T."/>
            <person name="Mueller R."/>
        </authorList>
    </citation>
    <scope>NUCLEOTIDE SEQUENCE [LARGE SCALE GENOMIC DNA]</scope>
    <source>
        <strain evidence="2 3">MSr12523</strain>
    </source>
</reference>
<feature type="chain" id="PRO_5046409978" description="Lipoprotein" evidence="1">
    <location>
        <begin position="29"/>
        <end position="189"/>
    </location>
</feature>
<name>A0ABZ2JZL8_9BACT</name>
<dbReference type="Proteomes" id="UP001379533">
    <property type="component" value="Chromosome"/>
</dbReference>
<gene>
    <name evidence="2" type="ORF">LZC95_26105</name>
</gene>
<evidence type="ECO:0000256" key="1">
    <source>
        <dbReference type="SAM" id="SignalP"/>
    </source>
</evidence>
<proteinExistence type="predicted"/>
<dbReference type="RefSeq" id="WP_394840577.1">
    <property type="nucleotide sequence ID" value="NZ_CP089982.1"/>
</dbReference>
<keyword evidence="3" id="KW-1185">Reference proteome</keyword>
<evidence type="ECO:0008006" key="4">
    <source>
        <dbReference type="Google" id="ProtNLM"/>
    </source>
</evidence>
<organism evidence="2 3">
    <name type="scientific">Pendulispora brunnea</name>
    <dbReference type="NCBI Taxonomy" id="2905690"/>
    <lineage>
        <taxon>Bacteria</taxon>
        <taxon>Pseudomonadati</taxon>
        <taxon>Myxococcota</taxon>
        <taxon>Myxococcia</taxon>
        <taxon>Myxococcales</taxon>
        <taxon>Sorangiineae</taxon>
        <taxon>Pendulisporaceae</taxon>
        <taxon>Pendulispora</taxon>
    </lineage>
</organism>
<keyword evidence="1" id="KW-0732">Signal</keyword>
<feature type="signal peptide" evidence="1">
    <location>
        <begin position="1"/>
        <end position="28"/>
    </location>
</feature>
<dbReference type="EMBL" id="CP089982">
    <property type="protein sequence ID" value="WXA89964.1"/>
    <property type="molecule type" value="Genomic_DNA"/>
</dbReference>
<evidence type="ECO:0000313" key="2">
    <source>
        <dbReference type="EMBL" id="WXA89964.1"/>
    </source>
</evidence>